<dbReference type="Gene3D" id="1.10.443.10">
    <property type="entry name" value="Intergrase catalytic core"/>
    <property type="match status" value="1"/>
</dbReference>
<sequence length="114" mass="13475">MLLGKYYQHQDLIICKAVGDPVDVRNVNRRFDKFVERARLPKRRFHDMRYTHATLMLKTGVHPKIVSERLSHSSIEMTLDTYAHLLPSMQLEAVQLFSENLKKSRTYILFKSVR</sequence>
<dbReference type="EMBL" id="BBXV01000049">
    <property type="protein sequence ID" value="GAQ19557.1"/>
    <property type="molecule type" value="Genomic_DNA"/>
</dbReference>
<accession>A0A0U9HA20</accession>
<evidence type="ECO:0000259" key="2">
    <source>
        <dbReference type="PROSITE" id="PS51898"/>
    </source>
</evidence>
<dbReference type="GO" id="GO:0006310">
    <property type="term" value="P:DNA recombination"/>
    <property type="evidence" value="ECO:0007669"/>
    <property type="project" value="UniProtKB-KW"/>
</dbReference>
<protein>
    <submittedName>
        <fullName evidence="3">Integrase</fullName>
    </submittedName>
</protein>
<dbReference type="PROSITE" id="PS51898">
    <property type="entry name" value="TYR_RECOMBINASE"/>
    <property type="match status" value="1"/>
</dbReference>
<dbReference type="SUPFAM" id="SSF56349">
    <property type="entry name" value="DNA breaking-rejoining enzymes"/>
    <property type="match status" value="1"/>
</dbReference>
<dbReference type="InterPro" id="IPR011010">
    <property type="entry name" value="DNA_brk_join_enz"/>
</dbReference>
<dbReference type="GO" id="GO:0015074">
    <property type="term" value="P:DNA integration"/>
    <property type="evidence" value="ECO:0007669"/>
    <property type="project" value="InterPro"/>
</dbReference>
<feature type="domain" description="Tyr recombinase" evidence="2">
    <location>
        <begin position="1"/>
        <end position="95"/>
    </location>
</feature>
<name>A0A0U9HA20_9BACI</name>
<keyword evidence="1" id="KW-0233">DNA recombination</keyword>
<dbReference type="InterPro" id="IPR013762">
    <property type="entry name" value="Integrase-like_cat_sf"/>
</dbReference>
<evidence type="ECO:0000313" key="4">
    <source>
        <dbReference type="Proteomes" id="UP000052946"/>
    </source>
</evidence>
<reference evidence="4" key="1">
    <citation type="submission" date="2015-07" db="EMBL/GenBank/DDBJ databases">
        <title>Draft Genome Sequence of Oceanobacillus picturae Heshi-B3 that Was Isolated from Fermented Rice Bran with Aging Salted Mackerel, Which Was Named Heshiko as Traditional Fermented Seafood in Japan.</title>
        <authorList>
            <person name="Akuzawa S."/>
            <person name="Nakagawa J."/>
            <person name="Kanekatsu T."/>
            <person name="Kanesaki Y."/>
            <person name="Suzuki T."/>
        </authorList>
    </citation>
    <scope>NUCLEOTIDE SEQUENCE [LARGE SCALE GENOMIC DNA]</scope>
    <source>
        <strain evidence="4">Heshi-B3</strain>
    </source>
</reference>
<evidence type="ECO:0000313" key="3">
    <source>
        <dbReference type="EMBL" id="GAQ19557.1"/>
    </source>
</evidence>
<gene>
    <name evidence="3" type="ORF">OPHB3_3526</name>
</gene>
<proteinExistence type="predicted"/>
<dbReference type="Proteomes" id="UP000052946">
    <property type="component" value="Unassembled WGS sequence"/>
</dbReference>
<dbReference type="Pfam" id="PF00589">
    <property type="entry name" value="Phage_integrase"/>
    <property type="match status" value="1"/>
</dbReference>
<dbReference type="RefSeq" id="WP_193752026.1">
    <property type="nucleotide sequence ID" value="NZ_BBXV01000049.1"/>
</dbReference>
<dbReference type="InterPro" id="IPR002104">
    <property type="entry name" value="Integrase_catalytic"/>
</dbReference>
<organism evidence="3 4">
    <name type="scientific">Oceanobacillus picturae</name>
    <dbReference type="NCBI Taxonomy" id="171693"/>
    <lineage>
        <taxon>Bacteria</taxon>
        <taxon>Bacillati</taxon>
        <taxon>Bacillota</taxon>
        <taxon>Bacilli</taxon>
        <taxon>Bacillales</taxon>
        <taxon>Bacillaceae</taxon>
        <taxon>Oceanobacillus</taxon>
    </lineage>
</organism>
<dbReference type="AlphaFoldDB" id="A0A0U9HA20"/>
<evidence type="ECO:0000256" key="1">
    <source>
        <dbReference type="ARBA" id="ARBA00023172"/>
    </source>
</evidence>
<reference evidence="3 4" key="2">
    <citation type="journal article" date="2016" name="Genome Announc.">
        <title>Draft Genome Sequence of Oceanobacillus picturae Heshi-B3, Isolated from Fermented Rice Bran in a Traditional Japanese Seafood Dish.</title>
        <authorList>
            <person name="Akuzawa S."/>
            <person name="Nagaoka J."/>
            <person name="Kanekatsu M."/>
            <person name="Kanesaki Y."/>
            <person name="Suzuki T."/>
        </authorList>
    </citation>
    <scope>NUCLEOTIDE SEQUENCE [LARGE SCALE GENOMIC DNA]</scope>
    <source>
        <strain evidence="3 4">Heshi-B3</strain>
    </source>
</reference>
<comment type="caution">
    <text evidence="3">The sequence shown here is derived from an EMBL/GenBank/DDBJ whole genome shotgun (WGS) entry which is preliminary data.</text>
</comment>
<dbReference type="GO" id="GO:0003677">
    <property type="term" value="F:DNA binding"/>
    <property type="evidence" value="ECO:0007669"/>
    <property type="project" value="InterPro"/>
</dbReference>